<protein>
    <recommendedName>
        <fullName evidence="3">PhiEco32-like amidoligase-type 2 protein</fullName>
    </recommendedName>
</protein>
<evidence type="ECO:0000313" key="1">
    <source>
        <dbReference type="EMBL" id="TVY02318.1"/>
    </source>
</evidence>
<sequence>MNRQPGELKLHMGKAGGSRSICRSGMEKAGVPVLADLSDACSNDCVILVGRPNKRAGVTSPSKERGVLASEDSGSCAALTISPWLMNNIAPLVRQLPASELERRLRREGLPARIGDPVRGIDNTIITVAVWGFDAVEMRRILAESAGLNGIRVPGKDLNPSVIPYGHGLWKPAERLSVRAIYALGLDFGQVELTLSGEGRLGITSISSELNVQTPEGERRLKELLVAFSTEWEQETGRDDMKVTLGADPEFVLTSATGRLVQASKFFPLGGETGCDSIRFRGEKYWPLVELRPRPFAEPGRLAADLRRLLNVASGYTAGAKLSWRAGAMPVQGVPLGGHVHISGIALHGERVRALDNAVALPLRLLEPAVAKRRRPRYGALGDVRRQPHGGFEYRTPPSWLVSPRLALGTFALAKVAAEHSRELASDGRPLDDDAVRDAFYDGNRDILLPAVEQMYRTLSATSGYAAHKEAIDFVFDAIMRGRSWDESADIRIKWRIPIV</sequence>
<proteinExistence type="predicted"/>
<comment type="caution">
    <text evidence="1">The sequence shown here is derived from an EMBL/GenBank/DDBJ whole genome shotgun (WGS) entry which is preliminary data.</text>
</comment>
<accession>A0A559JR21</accession>
<evidence type="ECO:0000313" key="2">
    <source>
        <dbReference type="Proteomes" id="UP000316330"/>
    </source>
</evidence>
<gene>
    <name evidence="1" type="ORF">FPZ45_07745</name>
</gene>
<dbReference type="InterPro" id="IPR025681">
    <property type="entry name" value="COOH-NH2_lig"/>
</dbReference>
<dbReference type="Proteomes" id="UP000316330">
    <property type="component" value="Unassembled WGS sequence"/>
</dbReference>
<dbReference type="AlphaFoldDB" id="A0A559JR21"/>
<reference evidence="1 2" key="1">
    <citation type="submission" date="2019-07" db="EMBL/GenBank/DDBJ databases">
        <authorList>
            <person name="Kim J."/>
        </authorList>
    </citation>
    <scope>NUCLEOTIDE SEQUENCE [LARGE SCALE GENOMIC DNA]</scope>
    <source>
        <strain evidence="1 2">G13</strain>
    </source>
</reference>
<organism evidence="1 2">
    <name type="scientific">Cohnella terricola</name>
    <dbReference type="NCBI Taxonomy" id="1289167"/>
    <lineage>
        <taxon>Bacteria</taxon>
        <taxon>Bacillati</taxon>
        <taxon>Bacillota</taxon>
        <taxon>Bacilli</taxon>
        <taxon>Bacillales</taxon>
        <taxon>Paenibacillaceae</taxon>
        <taxon>Cohnella</taxon>
    </lineage>
</organism>
<evidence type="ECO:0008006" key="3">
    <source>
        <dbReference type="Google" id="ProtNLM"/>
    </source>
</evidence>
<keyword evidence="2" id="KW-1185">Reference proteome</keyword>
<dbReference type="RefSeq" id="WP_144700022.1">
    <property type="nucleotide sequence ID" value="NZ_VNJJ01000003.1"/>
</dbReference>
<dbReference type="Pfam" id="PF14395">
    <property type="entry name" value="COOH-NH2_lig"/>
    <property type="match status" value="1"/>
</dbReference>
<dbReference type="EMBL" id="VNJJ01000003">
    <property type="protein sequence ID" value="TVY02318.1"/>
    <property type="molecule type" value="Genomic_DNA"/>
</dbReference>
<name>A0A559JR21_9BACL</name>
<dbReference type="OrthoDB" id="2078085at2"/>